<gene>
    <name evidence="3" type="ORF">C2R22_17580</name>
</gene>
<dbReference type="AlphaFoldDB" id="A0A2I8VQ35"/>
<reference evidence="3 4" key="1">
    <citation type="submission" date="2018-01" db="EMBL/GenBank/DDBJ databases">
        <title>Complete genome sequence of Salinigranum rubrum GX10T, an extremely halophilic archaeon isolated from a marine solar saltern.</title>
        <authorList>
            <person name="Han S."/>
        </authorList>
    </citation>
    <scope>NUCLEOTIDE SEQUENCE [LARGE SCALE GENOMIC DNA]</scope>
    <source>
        <strain evidence="3 4">GX10</strain>
    </source>
</reference>
<dbReference type="Proteomes" id="UP000236584">
    <property type="component" value="Chromosome"/>
</dbReference>
<dbReference type="OrthoDB" id="9652at2157"/>
<dbReference type="PROSITE" id="PS50110">
    <property type="entry name" value="RESPONSE_REGULATORY"/>
    <property type="match status" value="1"/>
</dbReference>
<evidence type="ECO:0000256" key="1">
    <source>
        <dbReference type="PROSITE-ProRule" id="PRU00169"/>
    </source>
</evidence>
<dbReference type="Gene3D" id="3.40.50.2300">
    <property type="match status" value="1"/>
</dbReference>
<feature type="modified residue" description="4-aspartylphosphate" evidence="1">
    <location>
        <position position="69"/>
    </location>
</feature>
<evidence type="ECO:0000313" key="4">
    <source>
        <dbReference type="Proteomes" id="UP000236584"/>
    </source>
</evidence>
<keyword evidence="1" id="KW-0597">Phosphoprotein</keyword>
<name>A0A2I8VQ35_9EURY</name>
<dbReference type="PANTHER" id="PTHR44520">
    <property type="entry name" value="RESPONSE REGULATOR RCP1-RELATED"/>
    <property type="match status" value="1"/>
</dbReference>
<dbReference type="GO" id="GO:0000160">
    <property type="term" value="P:phosphorelay signal transduction system"/>
    <property type="evidence" value="ECO:0007669"/>
    <property type="project" value="InterPro"/>
</dbReference>
<evidence type="ECO:0000259" key="2">
    <source>
        <dbReference type="PROSITE" id="PS50110"/>
    </source>
</evidence>
<dbReference type="RefSeq" id="WP_103426918.1">
    <property type="nucleotide sequence ID" value="NZ_CP026309.1"/>
</dbReference>
<dbReference type="KEGG" id="srub:C2R22_17580"/>
<dbReference type="InterPro" id="IPR052893">
    <property type="entry name" value="TCS_response_regulator"/>
</dbReference>
<proteinExistence type="predicted"/>
<dbReference type="GeneID" id="35593942"/>
<accession>A0A2I8VQ35</accession>
<dbReference type="SUPFAM" id="SSF52172">
    <property type="entry name" value="CheY-like"/>
    <property type="match status" value="1"/>
</dbReference>
<dbReference type="InterPro" id="IPR011006">
    <property type="entry name" value="CheY-like_superfamily"/>
</dbReference>
<sequence>MTPGRDGDPVEILLVEDNPGDVRLTQEAFKELQLTNEMSVVTDGAEALDFMHRRGEYASVSLPDLVLLDLNLPKVDGIEVLKQLKSDPELKRVPVIVLTSSSAEDDIIKSYENYTNAYITKPVNPDQFVAVVRSMEEFWFTIVRSPPIPDESV</sequence>
<dbReference type="PANTHER" id="PTHR44520:SF2">
    <property type="entry name" value="RESPONSE REGULATOR RCP1"/>
    <property type="match status" value="1"/>
</dbReference>
<organism evidence="3 4">
    <name type="scientific">Salinigranum rubrum</name>
    <dbReference type="NCBI Taxonomy" id="755307"/>
    <lineage>
        <taxon>Archaea</taxon>
        <taxon>Methanobacteriati</taxon>
        <taxon>Methanobacteriota</taxon>
        <taxon>Stenosarchaea group</taxon>
        <taxon>Halobacteria</taxon>
        <taxon>Halobacteriales</taxon>
        <taxon>Haloferacaceae</taxon>
        <taxon>Salinigranum</taxon>
    </lineage>
</organism>
<keyword evidence="4" id="KW-1185">Reference proteome</keyword>
<dbReference type="CDD" id="cd17557">
    <property type="entry name" value="REC_Rcp-like"/>
    <property type="match status" value="1"/>
</dbReference>
<protein>
    <submittedName>
        <fullName evidence="3">Two-component system response regulator</fullName>
    </submittedName>
</protein>
<dbReference type="InterPro" id="IPR001789">
    <property type="entry name" value="Sig_transdc_resp-reg_receiver"/>
</dbReference>
<evidence type="ECO:0000313" key="3">
    <source>
        <dbReference type="EMBL" id="AUV83229.1"/>
    </source>
</evidence>
<dbReference type="EMBL" id="CP026309">
    <property type="protein sequence ID" value="AUV83229.1"/>
    <property type="molecule type" value="Genomic_DNA"/>
</dbReference>
<dbReference type="SMART" id="SM00448">
    <property type="entry name" value="REC"/>
    <property type="match status" value="1"/>
</dbReference>
<feature type="domain" description="Response regulatory" evidence="2">
    <location>
        <begin position="11"/>
        <end position="136"/>
    </location>
</feature>
<dbReference type="Pfam" id="PF00072">
    <property type="entry name" value="Response_reg"/>
    <property type="match status" value="1"/>
</dbReference>